<name>A0A151IWG2_9HYME</name>
<proteinExistence type="predicted"/>
<reference evidence="1 2" key="1">
    <citation type="submission" date="2015-09" db="EMBL/GenBank/DDBJ databases">
        <title>Trachymyrmex cornetzi WGS genome.</title>
        <authorList>
            <person name="Nygaard S."/>
            <person name="Hu H."/>
            <person name="Boomsma J."/>
            <person name="Zhang G."/>
        </authorList>
    </citation>
    <scope>NUCLEOTIDE SEQUENCE [LARGE SCALE GENOMIC DNA]</scope>
    <source>
        <strain evidence="1">Tcor2-1</strain>
        <tissue evidence="1">Whole body</tissue>
    </source>
</reference>
<dbReference type="Proteomes" id="UP000078492">
    <property type="component" value="Unassembled WGS sequence"/>
</dbReference>
<accession>A0A151IWG2</accession>
<dbReference type="EMBL" id="KQ980854">
    <property type="protein sequence ID" value="KYN12169.1"/>
    <property type="molecule type" value="Genomic_DNA"/>
</dbReference>
<protein>
    <submittedName>
        <fullName evidence="1">Uncharacterized protein</fullName>
    </submittedName>
</protein>
<keyword evidence="2" id="KW-1185">Reference proteome</keyword>
<gene>
    <name evidence="1" type="ORF">ALC57_15661</name>
</gene>
<evidence type="ECO:0000313" key="1">
    <source>
        <dbReference type="EMBL" id="KYN12169.1"/>
    </source>
</evidence>
<sequence length="281" mass="31534">MDGQPLCREPIRKADCECSDHIQLIIRAVSDLRKKVYVASASGECLSSVGDMGVTIEQAGKQERQRSSAYRGRFSRRLSGVPLSLTPNEQQREDCLLLRIDSESLAKEVSADWTDARRQELWEQQPIWLFVLLELLAFQISLVGLNLQLTLSRRVHTRSEISHVARRYAAEASIPPRAIGVDRALCSALVPLLLGTISNWPRATIARGRASERCAYARTSAYTRVQKRAQPVRRAAPSSQCLRERDSGEIRTMASIPEPYPACAMISNDERRLHEHKVATT</sequence>
<organism evidence="1 2">
    <name type="scientific">Trachymyrmex cornetzi</name>
    <dbReference type="NCBI Taxonomy" id="471704"/>
    <lineage>
        <taxon>Eukaryota</taxon>
        <taxon>Metazoa</taxon>
        <taxon>Ecdysozoa</taxon>
        <taxon>Arthropoda</taxon>
        <taxon>Hexapoda</taxon>
        <taxon>Insecta</taxon>
        <taxon>Pterygota</taxon>
        <taxon>Neoptera</taxon>
        <taxon>Endopterygota</taxon>
        <taxon>Hymenoptera</taxon>
        <taxon>Apocrita</taxon>
        <taxon>Aculeata</taxon>
        <taxon>Formicoidea</taxon>
        <taxon>Formicidae</taxon>
        <taxon>Myrmicinae</taxon>
        <taxon>Trachymyrmex</taxon>
    </lineage>
</organism>
<dbReference type="AlphaFoldDB" id="A0A151IWG2"/>
<evidence type="ECO:0000313" key="2">
    <source>
        <dbReference type="Proteomes" id="UP000078492"/>
    </source>
</evidence>